<dbReference type="Proteomes" id="UP000499080">
    <property type="component" value="Unassembled WGS sequence"/>
</dbReference>
<reference evidence="1 2" key="1">
    <citation type="journal article" date="2019" name="Sci. Rep.">
        <title>Orb-weaving spider Araneus ventricosus genome elucidates the spidroin gene catalogue.</title>
        <authorList>
            <person name="Kono N."/>
            <person name="Nakamura H."/>
            <person name="Ohtoshi R."/>
            <person name="Moran D.A.P."/>
            <person name="Shinohara A."/>
            <person name="Yoshida Y."/>
            <person name="Fujiwara M."/>
            <person name="Mori M."/>
            <person name="Tomita M."/>
            <person name="Arakawa K."/>
        </authorList>
    </citation>
    <scope>NUCLEOTIDE SEQUENCE [LARGE SCALE GENOMIC DNA]</scope>
</reference>
<dbReference type="AlphaFoldDB" id="A0A4Y2R3W7"/>
<accession>A0A4Y2R3W7</accession>
<sequence length="94" mass="10534">MELIRVYITLAPIHEIAEDVGISESSFHTIFTDNLLKHLIAAKYSPFLLNDVQTTNRVTVSHELLTVTRSADQKHVAGHNSPDLTLWTFFGAQS</sequence>
<dbReference type="EMBL" id="BGPR01015705">
    <property type="protein sequence ID" value="GBN70303.1"/>
    <property type="molecule type" value="Genomic_DNA"/>
</dbReference>
<keyword evidence="2" id="KW-1185">Reference proteome</keyword>
<evidence type="ECO:0000313" key="2">
    <source>
        <dbReference type="Proteomes" id="UP000499080"/>
    </source>
</evidence>
<protein>
    <submittedName>
        <fullName evidence="1">Uncharacterized protein</fullName>
    </submittedName>
</protein>
<organism evidence="1 2">
    <name type="scientific">Araneus ventricosus</name>
    <name type="common">Orbweaver spider</name>
    <name type="synonym">Epeira ventricosa</name>
    <dbReference type="NCBI Taxonomy" id="182803"/>
    <lineage>
        <taxon>Eukaryota</taxon>
        <taxon>Metazoa</taxon>
        <taxon>Ecdysozoa</taxon>
        <taxon>Arthropoda</taxon>
        <taxon>Chelicerata</taxon>
        <taxon>Arachnida</taxon>
        <taxon>Araneae</taxon>
        <taxon>Araneomorphae</taxon>
        <taxon>Entelegynae</taxon>
        <taxon>Araneoidea</taxon>
        <taxon>Araneidae</taxon>
        <taxon>Araneus</taxon>
    </lineage>
</organism>
<proteinExistence type="predicted"/>
<gene>
    <name evidence="1" type="ORF">AVEN_209845_1</name>
</gene>
<name>A0A4Y2R3W7_ARAVE</name>
<comment type="caution">
    <text evidence="1">The sequence shown here is derived from an EMBL/GenBank/DDBJ whole genome shotgun (WGS) entry which is preliminary data.</text>
</comment>
<dbReference type="OrthoDB" id="8369465at2759"/>
<evidence type="ECO:0000313" key="1">
    <source>
        <dbReference type="EMBL" id="GBN70303.1"/>
    </source>
</evidence>